<organism evidence="1 2">
    <name type="scientific">Lyophyllum shimeji</name>
    <name type="common">Hon-shimeji</name>
    <name type="synonym">Tricholoma shimeji</name>
    <dbReference type="NCBI Taxonomy" id="47721"/>
    <lineage>
        <taxon>Eukaryota</taxon>
        <taxon>Fungi</taxon>
        <taxon>Dikarya</taxon>
        <taxon>Basidiomycota</taxon>
        <taxon>Agaricomycotina</taxon>
        <taxon>Agaricomycetes</taxon>
        <taxon>Agaricomycetidae</taxon>
        <taxon>Agaricales</taxon>
        <taxon>Tricholomatineae</taxon>
        <taxon>Lyophyllaceae</taxon>
        <taxon>Lyophyllum</taxon>
    </lineage>
</organism>
<dbReference type="InterPro" id="IPR023213">
    <property type="entry name" value="CAT-like_dom_sf"/>
</dbReference>
<dbReference type="GO" id="GO:0008080">
    <property type="term" value="F:N-acetyltransferase activity"/>
    <property type="evidence" value="ECO:0007669"/>
    <property type="project" value="TreeGrafter"/>
</dbReference>
<proteinExistence type="predicted"/>
<dbReference type="Proteomes" id="UP001063166">
    <property type="component" value="Unassembled WGS sequence"/>
</dbReference>
<reference evidence="1" key="1">
    <citation type="submission" date="2022-07" db="EMBL/GenBank/DDBJ databases">
        <title>The genome of Lyophyllum shimeji provides insight into the initial evolution of ectomycorrhizal fungal genome.</title>
        <authorList>
            <person name="Kobayashi Y."/>
            <person name="Shibata T."/>
            <person name="Hirakawa H."/>
            <person name="Shigenobu S."/>
            <person name="Nishiyama T."/>
            <person name="Yamada A."/>
            <person name="Hasebe M."/>
            <person name="Kawaguchi M."/>
        </authorList>
    </citation>
    <scope>NUCLEOTIDE SEQUENCE</scope>
    <source>
        <strain evidence="1">AT787</strain>
    </source>
</reference>
<comment type="caution">
    <text evidence="1">The sequence shown here is derived from an EMBL/GenBank/DDBJ whole genome shotgun (WGS) entry which is preliminary data.</text>
</comment>
<name>A0A9P3PUD3_LYOSH</name>
<accession>A0A9P3PUD3</accession>
<dbReference type="EMBL" id="BRPK01000010">
    <property type="protein sequence ID" value="GLB41856.1"/>
    <property type="molecule type" value="Genomic_DNA"/>
</dbReference>
<dbReference type="AlphaFoldDB" id="A0A9P3PUD3"/>
<protein>
    <recommendedName>
        <fullName evidence="3">Alcohol acetyltransferase</fullName>
    </recommendedName>
</protein>
<dbReference type="OrthoDB" id="2150604at2759"/>
<sequence>MGEQGEIVRPAGLMEQYHITRHALGFDSCVLSAAQFVPPAGSSLDETTLFCALRKVMESHPALGVRLAGEHSTTSCYERLDKIYLSQVVEFSDSCDLKAAFEAQLLRPFDAASTLPLWRIVVLNDNTVCFAWHHCIGDGISGLAFHRALLAALRQGGGHEPLETDAVAPSTNALISAMEATVDVTPSWRKIFLEVFEHFAPGAWTRGASAWTGKPVENISLQTSVRLIEFPPDNVSTFLTLCRAHKATLTSGLHVLAISVLSALVSTEAEKYKTISSYIPISLRGLTGASNDVFCEHLSAMHTYPRVNPIFSWDEASRCASALRSCTPTSVEEVGMLKFLFGKYAAFFKGKVGKKRQGGLEISNLGPFEASSDRAGGETWTIGRTGFAQCDAPLGSAIKINVVGDPLGGMTIAVTWGVGSIENSFGESFVSSFRDGFAKVISTKADEISLAG</sequence>
<dbReference type="SUPFAM" id="SSF52777">
    <property type="entry name" value="CoA-dependent acyltransferases"/>
    <property type="match status" value="1"/>
</dbReference>
<dbReference type="InterPro" id="IPR010828">
    <property type="entry name" value="Atf2/Sli1-like"/>
</dbReference>
<dbReference type="InterPro" id="IPR052058">
    <property type="entry name" value="Alcohol_O-acetyltransferase"/>
</dbReference>
<evidence type="ECO:0000313" key="1">
    <source>
        <dbReference type="EMBL" id="GLB41856.1"/>
    </source>
</evidence>
<keyword evidence="2" id="KW-1185">Reference proteome</keyword>
<gene>
    <name evidence="1" type="ORF">LshimejAT787_1004560</name>
</gene>
<dbReference type="Gene3D" id="3.30.559.10">
    <property type="entry name" value="Chloramphenicol acetyltransferase-like domain"/>
    <property type="match status" value="1"/>
</dbReference>
<evidence type="ECO:0000313" key="2">
    <source>
        <dbReference type="Proteomes" id="UP001063166"/>
    </source>
</evidence>
<dbReference type="PANTHER" id="PTHR28037:SF1">
    <property type="entry name" value="ALCOHOL O-ACETYLTRANSFERASE 1-RELATED"/>
    <property type="match status" value="1"/>
</dbReference>
<dbReference type="Pfam" id="PF07247">
    <property type="entry name" value="AATase"/>
    <property type="match status" value="1"/>
</dbReference>
<dbReference type="PANTHER" id="PTHR28037">
    <property type="entry name" value="ALCOHOL O-ACETYLTRANSFERASE 1-RELATED"/>
    <property type="match status" value="1"/>
</dbReference>
<evidence type="ECO:0008006" key="3">
    <source>
        <dbReference type="Google" id="ProtNLM"/>
    </source>
</evidence>